<proteinExistence type="predicted"/>
<evidence type="ECO:0000256" key="1">
    <source>
        <dbReference type="SAM" id="MobiDB-lite"/>
    </source>
</evidence>
<evidence type="ECO:0000313" key="3">
    <source>
        <dbReference type="Proteomes" id="UP001189429"/>
    </source>
</evidence>
<feature type="compositionally biased region" description="Low complexity" evidence="1">
    <location>
        <begin position="95"/>
        <end position="124"/>
    </location>
</feature>
<gene>
    <name evidence="2" type="ORF">PCOR1329_LOCUS53825</name>
</gene>
<feature type="non-terminal residue" evidence="2">
    <location>
        <position position="1"/>
    </location>
</feature>
<evidence type="ECO:0000313" key="2">
    <source>
        <dbReference type="EMBL" id="CAK0866715.1"/>
    </source>
</evidence>
<organism evidence="2 3">
    <name type="scientific">Prorocentrum cordatum</name>
    <dbReference type="NCBI Taxonomy" id="2364126"/>
    <lineage>
        <taxon>Eukaryota</taxon>
        <taxon>Sar</taxon>
        <taxon>Alveolata</taxon>
        <taxon>Dinophyceae</taxon>
        <taxon>Prorocentrales</taxon>
        <taxon>Prorocentraceae</taxon>
        <taxon>Prorocentrum</taxon>
    </lineage>
</organism>
<feature type="compositionally biased region" description="Pro residues" evidence="1">
    <location>
        <begin position="85"/>
        <end position="94"/>
    </location>
</feature>
<comment type="caution">
    <text evidence="2">The sequence shown here is derived from an EMBL/GenBank/DDBJ whole genome shotgun (WGS) entry which is preliminary data.</text>
</comment>
<accession>A0ABN9V293</accession>
<keyword evidence="3" id="KW-1185">Reference proteome</keyword>
<feature type="compositionally biased region" description="Low complexity" evidence="1">
    <location>
        <begin position="158"/>
        <end position="169"/>
    </location>
</feature>
<dbReference type="EMBL" id="CAUYUJ010016565">
    <property type="protein sequence ID" value="CAK0866715.1"/>
    <property type="molecule type" value="Genomic_DNA"/>
</dbReference>
<feature type="region of interest" description="Disordered" evidence="1">
    <location>
        <begin position="1"/>
        <end position="124"/>
    </location>
</feature>
<reference evidence="2" key="1">
    <citation type="submission" date="2023-10" db="EMBL/GenBank/DDBJ databases">
        <authorList>
            <person name="Chen Y."/>
            <person name="Shah S."/>
            <person name="Dougan E. K."/>
            <person name="Thang M."/>
            <person name="Chan C."/>
        </authorList>
    </citation>
    <scope>NUCLEOTIDE SEQUENCE [LARGE SCALE GENOMIC DNA]</scope>
</reference>
<dbReference type="Proteomes" id="UP001189429">
    <property type="component" value="Unassembled WGS sequence"/>
</dbReference>
<protein>
    <submittedName>
        <fullName evidence="2">Uncharacterized protein</fullName>
    </submittedName>
</protein>
<sequence>PPVAQALRDARPGSAEGCADRVPAAMAGQPHTARGERVPPAVARALHGGEDGARSPWEPHSARAPWGPRRSARGARLAPLQGPTAAPPCPPGAAPAPHAAPAQRPRPLAPERPAAEGAAPPREAALEVARAARLAKAAKVYGNVVVPHAGLLAAGRARPPERPAAVRGGNVPMSCSRLGV</sequence>
<name>A0ABN9V293_9DINO</name>
<feature type="region of interest" description="Disordered" evidence="1">
    <location>
        <begin position="158"/>
        <end position="180"/>
    </location>
</feature>